<dbReference type="AlphaFoldDB" id="A0A8S1QLJ1"/>
<accession>A0A8S1QLJ1</accession>
<feature type="transmembrane region" description="Helical" evidence="1">
    <location>
        <begin position="157"/>
        <end position="180"/>
    </location>
</feature>
<sequence>MQQYREFKSHIKKSEYTTSDKNFPLALHALLIYVFFISFNIAGKMCQQDIFAKRFPGDENNLGNLMWFCYQTVAFIGLAQLPKIVNFITFRIILMVGSLGPQIFILPAILASSSNCPDWAIYLIGILCSICSGILSVIFLFGMLYYLSNLSFGDEKILYYCSLYFIHSFQWILGSFFAEIFSRATIEATGRLFYISVVQLILSLLFLTTFEPNHPRLRRTKEQILSLIEIKTSQQIDKLNTLRQLIISGIQVENLNQQQKAKSEEELKQIMNNMTIQCFSLDSSNLSMIIEKEEFNVYQNKSYLECIKYTSYELWKRNALYLLPLVLTVALLEGFIYIQMLNYIMFLASKVDDASSSFEIEFIFFYVGLGYVLGCFAIGIFGDFKDKIVWMIFTLTILQFSFIFSWVVISYRTNIYFFFQLFAAMLGFCASGLTSSIISFLCFEFSSLIYMVDTIYIIYSICFAISSLLFIFGSRDVFEHLIVNLSIMQLVAMSNYYFIYKYYRIKKLSKQ</sequence>
<feature type="transmembrane region" description="Helical" evidence="1">
    <location>
        <begin position="21"/>
        <end position="42"/>
    </location>
</feature>
<feature type="transmembrane region" description="Helical" evidence="1">
    <location>
        <begin position="119"/>
        <end position="145"/>
    </location>
</feature>
<reference evidence="2" key="1">
    <citation type="submission" date="2021-01" db="EMBL/GenBank/DDBJ databases">
        <authorList>
            <consortium name="Genoscope - CEA"/>
            <person name="William W."/>
        </authorList>
    </citation>
    <scope>NUCLEOTIDE SEQUENCE</scope>
</reference>
<gene>
    <name evidence="2" type="ORF">PSON_ATCC_30995.1.T1100023</name>
</gene>
<feature type="transmembrane region" description="Helical" evidence="1">
    <location>
        <begin position="93"/>
        <end position="113"/>
    </location>
</feature>
<feature type="transmembrane region" description="Helical" evidence="1">
    <location>
        <begin position="192"/>
        <end position="210"/>
    </location>
</feature>
<evidence type="ECO:0000313" key="3">
    <source>
        <dbReference type="Proteomes" id="UP000692954"/>
    </source>
</evidence>
<feature type="transmembrane region" description="Helical" evidence="1">
    <location>
        <begin position="455"/>
        <end position="475"/>
    </location>
</feature>
<name>A0A8S1QLJ1_9CILI</name>
<proteinExistence type="predicted"/>
<feature type="transmembrane region" description="Helical" evidence="1">
    <location>
        <begin position="62"/>
        <end position="81"/>
    </location>
</feature>
<protein>
    <submittedName>
        <fullName evidence="2">Uncharacterized protein</fullName>
    </submittedName>
</protein>
<feature type="transmembrane region" description="Helical" evidence="1">
    <location>
        <begin position="388"/>
        <end position="409"/>
    </location>
</feature>
<feature type="transmembrane region" description="Helical" evidence="1">
    <location>
        <begin position="481"/>
        <end position="500"/>
    </location>
</feature>
<organism evidence="2 3">
    <name type="scientific">Paramecium sonneborni</name>
    <dbReference type="NCBI Taxonomy" id="65129"/>
    <lineage>
        <taxon>Eukaryota</taxon>
        <taxon>Sar</taxon>
        <taxon>Alveolata</taxon>
        <taxon>Ciliophora</taxon>
        <taxon>Intramacronucleata</taxon>
        <taxon>Oligohymenophorea</taxon>
        <taxon>Peniculida</taxon>
        <taxon>Parameciidae</taxon>
        <taxon>Paramecium</taxon>
    </lineage>
</organism>
<evidence type="ECO:0000313" key="2">
    <source>
        <dbReference type="EMBL" id="CAD8116064.1"/>
    </source>
</evidence>
<evidence type="ECO:0000256" key="1">
    <source>
        <dbReference type="SAM" id="Phobius"/>
    </source>
</evidence>
<dbReference type="OrthoDB" id="298716at2759"/>
<feature type="transmembrane region" description="Helical" evidence="1">
    <location>
        <begin position="415"/>
        <end position="443"/>
    </location>
</feature>
<keyword evidence="1" id="KW-0812">Transmembrane</keyword>
<feature type="transmembrane region" description="Helical" evidence="1">
    <location>
        <begin position="319"/>
        <end position="340"/>
    </location>
</feature>
<feature type="transmembrane region" description="Helical" evidence="1">
    <location>
        <begin position="360"/>
        <end position="381"/>
    </location>
</feature>
<keyword evidence="1" id="KW-1133">Transmembrane helix</keyword>
<dbReference type="EMBL" id="CAJJDN010000110">
    <property type="protein sequence ID" value="CAD8116064.1"/>
    <property type="molecule type" value="Genomic_DNA"/>
</dbReference>
<keyword evidence="3" id="KW-1185">Reference proteome</keyword>
<dbReference type="Proteomes" id="UP000692954">
    <property type="component" value="Unassembled WGS sequence"/>
</dbReference>
<keyword evidence="1" id="KW-0472">Membrane</keyword>
<comment type="caution">
    <text evidence="2">The sequence shown here is derived from an EMBL/GenBank/DDBJ whole genome shotgun (WGS) entry which is preliminary data.</text>
</comment>